<proteinExistence type="predicted"/>
<protein>
    <submittedName>
        <fullName evidence="1">Uncharacterized protein</fullName>
    </submittedName>
</protein>
<dbReference type="EnsemblPlants" id="AVESA.00010b.r2.7AG1196750.1">
    <property type="protein sequence ID" value="AVESA.00010b.r2.7AG1196750.1.CDS"/>
    <property type="gene ID" value="AVESA.00010b.r2.7AG1196750"/>
</dbReference>
<organism evidence="1 2">
    <name type="scientific">Avena sativa</name>
    <name type="common">Oat</name>
    <dbReference type="NCBI Taxonomy" id="4498"/>
    <lineage>
        <taxon>Eukaryota</taxon>
        <taxon>Viridiplantae</taxon>
        <taxon>Streptophyta</taxon>
        <taxon>Embryophyta</taxon>
        <taxon>Tracheophyta</taxon>
        <taxon>Spermatophyta</taxon>
        <taxon>Magnoliopsida</taxon>
        <taxon>Liliopsida</taxon>
        <taxon>Poales</taxon>
        <taxon>Poaceae</taxon>
        <taxon>BOP clade</taxon>
        <taxon>Pooideae</taxon>
        <taxon>Poodae</taxon>
        <taxon>Poeae</taxon>
        <taxon>Poeae Chloroplast Group 1 (Aveneae type)</taxon>
        <taxon>Aveninae</taxon>
        <taxon>Avena</taxon>
    </lineage>
</organism>
<dbReference type="Proteomes" id="UP001732700">
    <property type="component" value="Chromosome 7A"/>
</dbReference>
<name>A0ACD5ZMQ1_AVESA</name>
<reference evidence="1" key="2">
    <citation type="submission" date="2025-09" db="UniProtKB">
        <authorList>
            <consortium name="EnsemblPlants"/>
        </authorList>
    </citation>
    <scope>IDENTIFICATION</scope>
</reference>
<accession>A0ACD5ZMQ1</accession>
<keyword evidence="2" id="KW-1185">Reference proteome</keyword>
<evidence type="ECO:0000313" key="1">
    <source>
        <dbReference type="EnsemblPlants" id="AVESA.00010b.r2.7AG1196750.1.CDS"/>
    </source>
</evidence>
<sequence>MAEPPPPPPPSQSPPPPTQQPTPPASVRDDMMACVAALEAALLPCLPARELQAVDRSLQSSHQIDVERHARDFMEAAKKLQTYFISLQREDQPTNEETLRKDITKMEEELKTKSELIAKHKSLIEGWQKELKDQLGKHNTELERV</sequence>
<evidence type="ECO:0000313" key="2">
    <source>
        <dbReference type="Proteomes" id="UP001732700"/>
    </source>
</evidence>
<reference evidence="1" key="1">
    <citation type="submission" date="2021-05" db="EMBL/GenBank/DDBJ databases">
        <authorList>
            <person name="Scholz U."/>
            <person name="Mascher M."/>
            <person name="Fiebig A."/>
        </authorList>
    </citation>
    <scope>NUCLEOTIDE SEQUENCE [LARGE SCALE GENOMIC DNA]</scope>
</reference>